<proteinExistence type="inferred from homology"/>
<feature type="domain" description="NmrA-like" evidence="4">
    <location>
        <begin position="4"/>
        <end position="137"/>
    </location>
</feature>
<comment type="caution">
    <text evidence="5">The sequence shown here is derived from an EMBL/GenBank/DDBJ whole genome shotgun (WGS) entry which is preliminary data.</text>
</comment>
<dbReference type="Gene3D" id="3.40.50.720">
    <property type="entry name" value="NAD(P)-binding Rossmann-like Domain"/>
    <property type="match status" value="1"/>
</dbReference>
<organism evidence="5 6">
    <name type="scientific">Favolaschia claudopus</name>
    <dbReference type="NCBI Taxonomy" id="2862362"/>
    <lineage>
        <taxon>Eukaryota</taxon>
        <taxon>Fungi</taxon>
        <taxon>Dikarya</taxon>
        <taxon>Basidiomycota</taxon>
        <taxon>Agaricomycotina</taxon>
        <taxon>Agaricomycetes</taxon>
        <taxon>Agaricomycetidae</taxon>
        <taxon>Agaricales</taxon>
        <taxon>Marasmiineae</taxon>
        <taxon>Mycenaceae</taxon>
        <taxon>Favolaschia</taxon>
    </lineage>
</organism>
<gene>
    <name evidence="5" type="ORF">R3P38DRAFT_3440383</name>
</gene>
<keyword evidence="3" id="KW-0560">Oxidoreductase</keyword>
<dbReference type="InterPro" id="IPR008030">
    <property type="entry name" value="NmrA-like"/>
</dbReference>
<dbReference type="GO" id="GO:0005634">
    <property type="term" value="C:nucleus"/>
    <property type="evidence" value="ECO:0007669"/>
    <property type="project" value="TreeGrafter"/>
</dbReference>
<comment type="similarity">
    <text evidence="1">Belongs to the NmrA-type oxidoreductase family.</text>
</comment>
<dbReference type="PANTHER" id="PTHR42748">
    <property type="entry name" value="NITROGEN METABOLITE REPRESSION PROTEIN NMRA FAMILY MEMBER"/>
    <property type="match status" value="1"/>
</dbReference>
<dbReference type="AlphaFoldDB" id="A0AAW0CXB5"/>
<evidence type="ECO:0000256" key="2">
    <source>
        <dbReference type="ARBA" id="ARBA00022857"/>
    </source>
</evidence>
<protein>
    <submittedName>
        <fullName evidence="5">NmrA domain-containing protein</fullName>
    </submittedName>
</protein>
<dbReference type="Pfam" id="PF05368">
    <property type="entry name" value="NmrA"/>
    <property type="match status" value="1"/>
</dbReference>
<evidence type="ECO:0000313" key="5">
    <source>
        <dbReference type="EMBL" id="KAK7043419.1"/>
    </source>
</evidence>
<keyword evidence="2" id="KW-0521">NADP</keyword>
<sequence>MPIVTVFGATGTQGSAVLEAVLTNGKYTPRAVTRNLDSAKSKALAAQGIEVVVGNLWDKESLKHAIRGSEAVFGITQFWDPEVTGQDPEGKGEITQGKNLVDAAKEEGIAFFVWSSLPNATEESKGRYTHCYHLDIRFEYMAVQMHFN</sequence>
<evidence type="ECO:0000313" key="6">
    <source>
        <dbReference type="Proteomes" id="UP001362999"/>
    </source>
</evidence>
<reference evidence="5 6" key="1">
    <citation type="journal article" date="2024" name="J Genomics">
        <title>Draft genome sequencing and assembly of Favolaschia claudopus CIRM-BRFM 2984 isolated from oak limbs.</title>
        <authorList>
            <person name="Navarro D."/>
            <person name="Drula E."/>
            <person name="Chaduli D."/>
            <person name="Cazenave R."/>
            <person name="Ahrendt S."/>
            <person name="Wang J."/>
            <person name="Lipzen A."/>
            <person name="Daum C."/>
            <person name="Barry K."/>
            <person name="Grigoriev I.V."/>
            <person name="Favel A."/>
            <person name="Rosso M.N."/>
            <person name="Martin F."/>
        </authorList>
    </citation>
    <scope>NUCLEOTIDE SEQUENCE [LARGE SCALE GENOMIC DNA]</scope>
    <source>
        <strain evidence="5 6">CIRM-BRFM 2984</strain>
    </source>
</reference>
<dbReference type="Proteomes" id="UP001362999">
    <property type="component" value="Unassembled WGS sequence"/>
</dbReference>
<evidence type="ECO:0000256" key="3">
    <source>
        <dbReference type="ARBA" id="ARBA00023002"/>
    </source>
</evidence>
<dbReference type="InterPro" id="IPR036291">
    <property type="entry name" value="NAD(P)-bd_dom_sf"/>
</dbReference>
<dbReference type="SUPFAM" id="SSF51735">
    <property type="entry name" value="NAD(P)-binding Rossmann-fold domains"/>
    <property type="match status" value="1"/>
</dbReference>
<accession>A0AAW0CXB5</accession>
<evidence type="ECO:0000256" key="1">
    <source>
        <dbReference type="ARBA" id="ARBA00006328"/>
    </source>
</evidence>
<keyword evidence="6" id="KW-1185">Reference proteome</keyword>
<dbReference type="EMBL" id="JAWWNJ010000012">
    <property type="protein sequence ID" value="KAK7043419.1"/>
    <property type="molecule type" value="Genomic_DNA"/>
</dbReference>
<dbReference type="PANTHER" id="PTHR42748:SF30">
    <property type="entry name" value="NMRA-LIKE DOMAIN-CONTAINING PROTEIN"/>
    <property type="match status" value="1"/>
</dbReference>
<name>A0AAW0CXB5_9AGAR</name>
<dbReference type="GO" id="GO:0016491">
    <property type="term" value="F:oxidoreductase activity"/>
    <property type="evidence" value="ECO:0007669"/>
    <property type="project" value="UniProtKB-KW"/>
</dbReference>
<evidence type="ECO:0000259" key="4">
    <source>
        <dbReference type="Pfam" id="PF05368"/>
    </source>
</evidence>
<dbReference type="InterPro" id="IPR051164">
    <property type="entry name" value="NmrA-like_oxidored"/>
</dbReference>